<dbReference type="PANTHER" id="PTHR36437">
    <property type="entry name" value="GLYOXALASE/BLEOMYCIN RESISTANCE PROTEIN/DIOXYGENASE"/>
    <property type="match status" value="1"/>
</dbReference>
<dbReference type="InterPro" id="IPR004360">
    <property type="entry name" value="Glyas_Fos-R_dOase_dom"/>
</dbReference>
<accession>A0ABR7LUL6</accession>
<feature type="domain" description="VOC" evidence="1">
    <location>
        <begin position="3"/>
        <end position="127"/>
    </location>
</feature>
<dbReference type="InterPro" id="IPR037523">
    <property type="entry name" value="VOC_core"/>
</dbReference>
<evidence type="ECO:0000259" key="1">
    <source>
        <dbReference type="PROSITE" id="PS51819"/>
    </source>
</evidence>
<dbReference type="PANTHER" id="PTHR36437:SF2">
    <property type="entry name" value="GLYOXALASE_BLEOMYCIN RESISTANCE PROTEIN_DIOXYGENASE"/>
    <property type="match status" value="1"/>
</dbReference>
<dbReference type="Pfam" id="PF00903">
    <property type="entry name" value="Glyoxalase"/>
    <property type="match status" value="1"/>
</dbReference>
<dbReference type="InterPro" id="IPR029068">
    <property type="entry name" value="Glyas_Bleomycin-R_OHBP_Dase"/>
</dbReference>
<dbReference type="Gene3D" id="3.10.180.10">
    <property type="entry name" value="2,3-Dihydroxybiphenyl 1,2-Dioxygenase, domain 1"/>
    <property type="match status" value="1"/>
</dbReference>
<organism evidence="2 3">
    <name type="scientific">Actinomadura alba</name>
    <dbReference type="NCBI Taxonomy" id="406431"/>
    <lineage>
        <taxon>Bacteria</taxon>
        <taxon>Bacillati</taxon>
        <taxon>Actinomycetota</taxon>
        <taxon>Actinomycetes</taxon>
        <taxon>Streptosporangiales</taxon>
        <taxon>Thermomonosporaceae</taxon>
        <taxon>Actinomadura</taxon>
    </lineage>
</organism>
<dbReference type="RefSeq" id="WP_187245585.1">
    <property type="nucleotide sequence ID" value="NZ_BAAAOK010000014.1"/>
</dbReference>
<protein>
    <submittedName>
        <fullName evidence="2">VOC family protein</fullName>
    </submittedName>
</protein>
<evidence type="ECO:0000313" key="3">
    <source>
        <dbReference type="Proteomes" id="UP000805614"/>
    </source>
</evidence>
<dbReference type="Proteomes" id="UP000805614">
    <property type="component" value="Unassembled WGS sequence"/>
</dbReference>
<sequence length="134" mass="15480">MSHLGLVTIVVRDYDEAISFYVGALDFELREDTRLDERKRWVVVAPRGARETGVLLARAANARQKARVGEQTGGRVGLFLYTEDFDYDYTRMTARGVTFLEAPREERYGKVAVFEDLYGNRWDLIQPYHDVVRS</sequence>
<reference evidence="2 3" key="1">
    <citation type="submission" date="2020-06" db="EMBL/GenBank/DDBJ databases">
        <title>Actinomadura xiongansis sp. nov., isolated from soil of Baiyangdian.</title>
        <authorList>
            <person name="Zhang X."/>
        </authorList>
    </citation>
    <scope>NUCLEOTIDE SEQUENCE [LARGE SCALE GENOMIC DNA]</scope>
    <source>
        <strain evidence="2 3">HBUM206468</strain>
    </source>
</reference>
<dbReference type="EMBL" id="JABVEC010000019">
    <property type="protein sequence ID" value="MBC6468542.1"/>
    <property type="molecule type" value="Genomic_DNA"/>
</dbReference>
<keyword evidence="3" id="KW-1185">Reference proteome</keyword>
<name>A0ABR7LUL6_9ACTN</name>
<comment type="caution">
    <text evidence="2">The sequence shown here is derived from an EMBL/GenBank/DDBJ whole genome shotgun (WGS) entry which is preliminary data.</text>
</comment>
<dbReference type="SUPFAM" id="SSF54593">
    <property type="entry name" value="Glyoxalase/Bleomycin resistance protein/Dihydroxybiphenyl dioxygenase"/>
    <property type="match status" value="1"/>
</dbReference>
<gene>
    <name evidence="2" type="ORF">HKK74_24040</name>
</gene>
<evidence type="ECO:0000313" key="2">
    <source>
        <dbReference type="EMBL" id="MBC6468542.1"/>
    </source>
</evidence>
<proteinExistence type="predicted"/>
<dbReference type="PROSITE" id="PS51819">
    <property type="entry name" value="VOC"/>
    <property type="match status" value="1"/>
</dbReference>
<dbReference type="CDD" id="cd07263">
    <property type="entry name" value="VOC_like"/>
    <property type="match status" value="1"/>
</dbReference>